<accession>A0A2N5HQM6</accession>
<dbReference type="InterPro" id="IPR010982">
    <property type="entry name" value="Lambda_DNA-bd_dom_sf"/>
</dbReference>
<sequence length="115" mass="13464">MNFEVGDRLKELRMLKGITLKELGKAVEFNYSNLSKIERGERKPNIDLLERLAHYFQVEISYFFRETGSANESEDFNSDLLLLFQDIKKKNISLEEIRILADALEKIKKKVPNLN</sequence>
<dbReference type="InterPro" id="IPR001387">
    <property type="entry name" value="Cro/C1-type_HTH"/>
</dbReference>
<dbReference type="SUPFAM" id="SSF47413">
    <property type="entry name" value="lambda repressor-like DNA-binding domains"/>
    <property type="match status" value="1"/>
</dbReference>
<dbReference type="CDD" id="cd00093">
    <property type="entry name" value="HTH_XRE"/>
    <property type="match status" value="1"/>
</dbReference>
<keyword evidence="4" id="KW-1185">Reference proteome</keyword>
<dbReference type="EMBL" id="PGVE01000027">
    <property type="protein sequence ID" value="PLS07831.1"/>
    <property type="molecule type" value="Genomic_DNA"/>
</dbReference>
<gene>
    <name evidence="3" type="ORF">CVD27_05125</name>
</gene>
<reference evidence="3 4" key="1">
    <citation type="submission" date="2017-11" db="EMBL/GenBank/DDBJ databases">
        <title>Comparitive Functional Genomics of Dry Heat Resistant strains isolated from the Viking Spacecraft.</title>
        <authorList>
            <person name="Seuylemezian A."/>
            <person name="Cooper K."/>
            <person name="Vaishampayan P."/>
        </authorList>
    </citation>
    <scope>NUCLEOTIDE SEQUENCE [LARGE SCALE GENOMIC DNA]</scope>
    <source>
        <strain evidence="3 4">V32-6</strain>
    </source>
</reference>
<dbReference type="PROSITE" id="PS50943">
    <property type="entry name" value="HTH_CROC1"/>
    <property type="match status" value="1"/>
</dbReference>
<name>A0A2N5HQM6_9BACI</name>
<dbReference type="Pfam" id="PF01381">
    <property type="entry name" value="HTH_3"/>
    <property type="match status" value="1"/>
</dbReference>
<dbReference type="AlphaFoldDB" id="A0A2N5HQM6"/>
<dbReference type="PANTHER" id="PTHR46558">
    <property type="entry name" value="TRACRIPTIONAL REGULATORY PROTEIN-RELATED-RELATED"/>
    <property type="match status" value="1"/>
</dbReference>
<evidence type="ECO:0000256" key="1">
    <source>
        <dbReference type="ARBA" id="ARBA00023125"/>
    </source>
</evidence>
<evidence type="ECO:0000313" key="3">
    <source>
        <dbReference type="EMBL" id="PLS07831.1"/>
    </source>
</evidence>
<feature type="domain" description="HTH cro/C1-type" evidence="2">
    <location>
        <begin position="9"/>
        <end position="63"/>
    </location>
</feature>
<comment type="caution">
    <text evidence="3">The sequence shown here is derived from an EMBL/GenBank/DDBJ whole genome shotgun (WGS) entry which is preliminary data.</text>
</comment>
<evidence type="ECO:0000259" key="2">
    <source>
        <dbReference type="PROSITE" id="PS50943"/>
    </source>
</evidence>
<keyword evidence="1" id="KW-0238">DNA-binding</keyword>
<dbReference type="SMART" id="SM00530">
    <property type="entry name" value="HTH_XRE"/>
    <property type="match status" value="1"/>
</dbReference>
<dbReference type="OrthoDB" id="2081653at2"/>
<dbReference type="Gene3D" id="1.10.260.40">
    <property type="entry name" value="lambda repressor-like DNA-binding domains"/>
    <property type="match status" value="1"/>
</dbReference>
<dbReference type="Proteomes" id="UP000234950">
    <property type="component" value="Unassembled WGS sequence"/>
</dbReference>
<protein>
    <recommendedName>
        <fullName evidence="2">HTH cro/C1-type domain-containing protein</fullName>
    </recommendedName>
</protein>
<dbReference type="PANTHER" id="PTHR46558:SF11">
    <property type="entry name" value="HTH-TYPE TRANSCRIPTIONAL REGULATOR XRE"/>
    <property type="match status" value="1"/>
</dbReference>
<organism evidence="3 4">
    <name type="scientific">Neobacillus cucumis</name>
    <dbReference type="NCBI Taxonomy" id="1740721"/>
    <lineage>
        <taxon>Bacteria</taxon>
        <taxon>Bacillati</taxon>
        <taxon>Bacillota</taxon>
        <taxon>Bacilli</taxon>
        <taxon>Bacillales</taxon>
        <taxon>Bacillaceae</taxon>
        <taxon>Neobacillus</taxon>
    </lineage>
</organism>
<dbReference type="GO" id="GO:0003677">
    <property type="term" value="F:DNA binding"/>
    <property type="evidence" value="ECO:0007669"/>
    <property type="project" value="UniProtKB-KW"/>
</dbReference>
<proteinExistence type="predicted"/>
<evidence type="ECO:0000313" key="4">
    <source>
        <dbReference type="Proteomes" id="UP000234950"/>
    </source>
</evidence>
<dbReference type="RefSeq" id="WP_101646806.1">
    <property type="nucleotide sequence ID" value="NZ_PGVE01000027.1"/>
</dbReference>